<reference evidence="3" key="3">
    <citation type="submission" date="2025-09" db="UniProtKB">
        <authorList>
            <consortium name="Ensembl"/>
        </authorList>
    </citation>
    <scope>IDENTIFICATION</scope>
    <source>
        <strain evidence="3">breed Abyssinian</strain>
    </source>
</reference>
<feature type="region of interest" description="Disordered" evidence="2">
    <location>
        <begin position="116"/>
        <end position="139"/>
    </location>
</feature>
<dbReference type="Proteomes" id="UP000823872">
    <property type="component" value="Chromosome B3"/>
</dbReference>
<proteinExistence type="inferred from homology"/>
<organism evidence="3 4">
    <name type="scientific">Felis catus</name>
    <name type="common">Cat</name>
    <name type="synonym">Felis silvestris catus</name>
    <dbReference type="NCBI Taxonomy" id="9685"/>
    <lineage>
        <taxon>Eukaryota</taxon>
        <taxon>Metazoa</taxon>
        <taxon>Chordata</taxon>
        <taxon>Craniata</taxon>
        <taxon>Vertebrata</taxon>
        <taxon>Euteleostomi</taxon>
        <taxon>Mammalia</taxon>
        <taxon>Eutheria</taxon>
        <taxon>Laurasiatheria</taxon>
        <taxon>Carnivora</taxon>
        <taxon>Feliformia</taxon>
        <taxon>Felidae</taxon>
        <taxon>Felinae</taxon>
        <taxon>Felis</taxon>
    </lineage>
</organism>
<dbReference type="GeneTree" id="ENSGT00390000006885"/>
<name>A0ABI7XGX3_FELCA</name>
<dbReference type="InterPro" id="IPR004832">
    <property type="entry name" value="TCL1_MTCP1"/>
</dbReference>
<reference evidence="3 4" key="1">
    <citation type="submission" date="2021-02" db="EMBL/GenBank/DDBJ databases">
        <title>Safari Cat Assemblies.</title>
        <authorList>
            <person name="Bredemeyer K.R."/>
            <person name="Murphy W.J."/>
        </authorList>
    </citation>
    <scope>NUCLEOTIDE SEQUENCE [LARGE SCALE GENOMIC DNA]</scope>
</reference>
<keyword evidence="4" id="KW-1185">Reference proteome</keyword>
<dbReference type="Ensembl" id="ENSFCTT00005032616.1">
    <property type="protein sequence ID" value="ENSFCTP00005021784.1"/>
    <property type="gene ID" value="ENSFCTG00005011586.1"/>
</dbReference>
<dbReference type="SUPFAM" id="SSF50904">
    <property type="entry name" value="Oncogene products"/>
    <property type="match status" value="1"/>
</dbReference>
<evidence type="ECO:0000313" key="3">
    <source>
        <dbReference type="Ensembl" id="ENSFCTP00005021784.1"/>
    </source>
</evidence>
<sequence length="139" mass="15610">MASGASPILGVPPHRLWARRPGIYEDEKGRTWVTVVVRLSPSQRARSRASPGGTHEPEPSVTVHMWQMPVHPQEPVSPSQLTLSRLPLVWQLYSGRRYRAMDSRLWEIVSHGQADGQAFPGDSDRCSLSCRSTPQRSWS</sequence>
<accession>A0ABI7XGX3</accession>
<evidence type="ECO:0000256" key="2">
    <source>
        <dbReference type="SAM" id="MobiDB-lite"/>
    </source>
</evidence>
<dbReference type="InterPro" id="IPR036672">
    <property type="entry name" value="TCL1_MTCP1_sf"/>
</dbReference>
<gene>
    <name evidence="3" type="primary">TCL1B</name>
</gene>
<evidence type="ECO:0000256" key="1">
    <source>
        <dbReference type="ARBA" id="ARBA00006399"/>
    </source>
</evidence>
<dbReference type="PANTHER" id="PTHR14060:SF2">
    <property type="entry name" value="T-CELL LEUKEMIA_LYMPHOMA PROTEIN 1B"/>
    <property type="match status" value="1"/>
</dbReference>
<comment type="similarity">
    <text evidence="1">Belongs to the TCL1 family.</text>
</comment>
<evidence type="ECO:0000313" key="4">
    <source>
        <dbReference type="Proteomes" id="UP000823872"/>
    </source>
</evidence>
<protein>
    <recommendedName>
        <fullName evidence="5">T-cell leukemia/lymphoma protein 1B</fullName>
    </recommendedName>
</protein>
<feature type="compositionally biased region" description="Polar residues" evidence="2">
    <location>
        <begin position="129"/>
        <end position="139"/>
    </location>
</feature>
<dbReference type="PANTHER" id="PTHR14060">
    <property type="entry name" value="PROTEIN P13 MTCP-1"/>
    <property type="match status" value="1"/>
</dbReference>
<dbReference type="Pfam" id="PF01840">
    <property type="entry name" value="TCL1_MTCP1"/>
    <property type="match status" value="1"/>
</dbReference>
<reference evidence="3" key="2">
    <citation type="submission" date="2025-08" db="UniProtKB">
        <authorList>
            <consortium name="Ensembl"/>
        </authorList>
    </citation>
    <scope>IDENTIFICATION</scope>
    <source>
        <strain evidence="3">breed Abyssinian</strain>
    </source>
</reference>
<evidence type="ECO:0008006" key="5">
    <source>
        <dbReference type="Google" id="ProtNLM"/>
    </source>
</evidence>
<dbReference type="Gene3D" id="2.40.15.10">
    <property type="entry name" value="TCL1/MTCP1"/>
    <property type="match status" value="1"/>
</dbReference>